<reference evidence="2" key="2">
    <citation type="submission" date="2012-06" db="EMBL/GenBank/DDBJ databases">
        <authorList>
            <person name="Yu Y."/>
            <person name="Currie J."/>
            <person name="Lomeli R."/>
            <person name="Angelova A."/>
            <person name="Collura K."/>
            <person name="Wissotski M."/>
            <person name="Campos D."/>
            <person name="Kudrna D."/>
            <person name="Golser W."/>
            <person name="Ashely E."/>
            <person name="Descour A."/>
            <person name="Fernandes J."/>
            <person name="Soderlund C."/>
            <person name="Walbot V."/>
        </authorList>
    </citation>
    <scope>NUCLEOTIDE SEQUENCE</scope>
    <source>
        <strain evidence="2">B73</strain>
    </source>
</reference>
<reference evidence="2" key="1">
    <citation type="journal article" date="2009" name="PLoS Genet.">
        <title>Sequencing, mapping, and analysis of 27,455 maize full-length cDNAs.</title>
        <authorList>
            <person name="Soderlund C."/>
            <person name="Descour A."/>
            <person name="Kudrna D."/>
            <person name="Bomhoff M."/>
            <person name="Boyd L."/>
            <person name="Currie J."/>
            <person name="Angelova A."/>
            <person name="Collura K."/>
            <person name="Wissotski M."/>
            <person name="Ashley E."/>
            <person name="Morrow D."/>
            <person name="Fernandes J."/>
            <person name="Walbot V."/>
            <person name="Yu Y."/>
        </authorList>
    </citation>
    <scope>NUCLEOTIDE SEQUENCE</scope>
    <source>
        <strain evidence="2">B73</strain>
    </source>
</reference>
<organism evidence="2">
    <name type="scientific">Zea mays</name>
    <name type="common">Maize</name>
    <dbReference type="NCBI Taxonomy" id="4577"/>
    <lineage>
        <taxon>Eukaryota</taxon>
        <taxon>Viridiplantae</taxon>
        <taxon>Streptophyta</taxon>
        <taxon>Embryophyta</taxon>
        <taxon>Tracheophyta</taxon>
        <taxon>Spermatophyta</taxon>
        <taxon>Magnoliopsida</taxon>
        <taxon>Liliopsida</taxon>
        <taxon>Poales</taxon>
        <taxon>Poaceae</taxon>
        <taxon>PACMAD clade</taxon>
        <taxon>Panicoideae</taxon>
        <taxon>Andropogonodae</taxon>
        <taxon>Andropogoneae</taxon>
        <taxon>Tripsacinae</taxon>
        <taxon>Zea</taxon>
    </lineage>
</organism>
<feature type="compositionally biased region" description="Polar residues" evidence="1">
    <location>
        <begin position="13"/>
        <end position="23"/>
    </location>
</feature>
<feature type="region of interest" description="Disordered" evidence="1">
    <location>
        <begin position="1"/>
        <end position="78"/>
    </location>
</feature>
<feature type="compositionally biased region" description="Basic residues" evidence="1">
    <location>
        <begin position="1"/>
        <end position="10"/>
    </location>
</feature>
<evidence type="ECO:0000256" key="1">
    <source>
        <dbReference type="SAM" id="MobiDB-lite"/>
    </source>
</evidence>
<protein>
    <submittedName>
        <fullName evidence="2">Uncharacterized protein</fullName>
    </submittedName>
</protein>
<feature type="compositionally biased region" description="Basic and acidic residues" evidence="1">
    <location>
        <begin position="65"/>
        <end position="78"/>
    </location>
</feature>
<sequence>MKGERRKKKGPYCNNNTSPSRHSTAAFPSRRPASQPARSMNGGRGSQFPCGAAASVYSEHQVQQPEEHTARWIPTRDS</sequence>
<proteinExistence type="evidence at transcript level"/>
<dbReference type="EMBL" id="BT085772">
    <property type="protein sequence ID" value="ACR36125.1"/>
    <property type="molecule type" value="mRNA"/>
</dbReference>
<dbReference type="AlphaFoldDB" id="C4J4M5"/>
<name>C4J4M5_MAIZE</name>
<evidence type="ECO:0000313" key="2">
    <source>
        <dbReference type="EMBL" id="ACR36125.1"/>
    </source>
</evidence>
<accession>C4J4M5</accession>